<sequence length="99" mass="10612">PGFPPHAYIAPTAAAPTPPPPFPNPPPFGPLLPNPLSSPDNQNPSPPPRQKKKKIAAESGKRAGRPGGNIIIIEPDNVLPSPSFLFPSYAFPRWESWTC</sequence>
<protein>
    <submittedName>
        <fullName evidence="2 3">Uncharacterized protein</fullName>
    </submittedName>
</protein>
<dbReference type="InParanoid" id="B7QD21"/>
<dbReference type="AlphaFoldDB" id="B7QD21"/>
<feature type="region of interest" description="Disordered" evidence="1">
    <location>
        <begin position="1"/>
        <end position="69"/>
    </location>
</feature>
<dbReference type="VEuPathDB" id="VectorBase:ISCI022044"/>
<dbReference type="EMBL" id="DS910841">
    <property type="protein sequence ID" value="EEC16742.1"/>
    <property type="molecule type" value="Genomic_DNA"/>
</dbReference>
<evidence type="ECO:0000256" key="1">
    <source>
        <dbReference type="SAM" id="MobiDB-lite"/>
    </source>
</evidence>
<dbReference type="EnsemblMetazoa" id="ISCW022044-RA">
    <property type="protein sequence ID" value="ISCW022044-PA"/>
    <property type="gene ID" value="ISCW022044"/>
</dbReference>
<reference evidence="2 4" key="1">
    <citation type="submission" date="2008-03" db="EMBL/GenBank/DDBJ databases">
        <title>Annotation of Ixodes scapularis.</title>
        <authorList>
            <consortium name="Ixodes scapularis Genome Project Consortium"/>
            <person name="Caler E."/>
            <person name="Hannick L.I."/>
            <person name="Bidwell S."/>
            <person name="Joardar V."/>
            <person name="Thiagarajan M."/>
            <person name="Amedeo P."/>
            <person name="Galinsky K.J."/>
            <person name="Schobel S."/>
            <person name="Inman J."/>
            <person name="Hostetler J."/>
            <person name="Miller J."/>
            <person name="Hammond M."/>
            <person name="Megy K."/>
            <person name="Lawson D."/>
            <person name="Kodira C."/>
            <person name="Sutton G."/>
            <person name="Meyer J."/>
            <person name="Hill C.A."/>
            <person name="Birren B."/>
            <person name="Nene V."/>
            <person name="Collins F."/>
            <person name="Alarcon-Chaidez F."/>
            <person name="Wikel S."/>
            <person name="Strausberg R."/>
        </authorList>
    </citation>
    <scope>NUCLEOTIDE SEQUENCE [LARGE SCALE GENOMIC DNA]</scope>
    <source>
        <strain evidence="4">Wikel</strain>
        <strain evidence="2">Wikel colony</strain>
    </source>
</reference>
<accession>B7QD21</accession>
<evidence type="ECO:0000313" key="3">
    <source>
        <dbReference type="EnsemblMetazoa" id="ISCW022044-PA"/>
    </source>
</evidence>
<feature type="compositionally biased region" description="Low complexity" evidence="1">
    <location>
        <begin position="34"/>
        <end position="43"/>
    </location>
</feature>
<dbReference type="EMBL" id="ABJB010114882">
    <property type="status" value="NOT_ANNOTATED_CDS"/>
    <property type="molecule type" value="Genomic_DNA"/>
</dbReference>
<dbReference type="HOGENOM" id="CLU_2326633_0_0_1"/>
<dbReference type="Proteomes" id="UP000001555">
    <property type="component" value="Unassembled WGS sequence"/>
</dbReference>
<evidence type="ECO:0000313" key="4">
    <source>
        <dbReference type="Proteomes" id="UP000001555"/>
    </source>
</evidence>
<feature type="compositionally biased region" description="Pro residues" evidence="1">
    <location>
        <begin position="16"/>
        <end position="33"/>
    </location>
</feature>
<keyword evidence="4" id="KW-1185">Reference proteome</keyword>
<evidence type="ECO:0000313" key="2">
    <source>
        <dbReference type="EMBL" id="EEC16742.1"/>
    </source>
</evidence>
<proteinExistence type="predicted"/>
<organism>
    <name type="scientific">Ixodes scapularis</name>
    <name type="common">Black-legged tick</name>
    <name type="synonym">Deer tick</name>
    <dbReference type="NCBI Taxonomy" id="6945"/>
    <lineage>
        <taxon>Eukaryota</taxon>
        <taxon>Metazoa</taxon>
        <taxon>Ecdysozoa</taxon>
        <taxon>Arthropoda</taxon>
        <taxon>Chelicerata</taxon>
        <taxon>Arachnida</taxon>
        <taxon>Acari</taxon>
        <taxon>Parasitiformes</taxon>
        <taxon>Ixodida</taxon>
        <taxon>Ixodoidea</taxon>
        <taxon>Ixodidae</taxon>
        <taxon>Ixodinae</taxon>
        <taxon>Ixodes</taxon>
    </lineage>
</organism>
<dbReference type="VEuPathDB" id="VectorBase:ISCW022044"/>
<gene>
    <name evidence="2" type="ORF">IscW_ISCW022044</name>
</gene>
<dbReference type="PaxDb" id="6945-B7QD21"/>
<feature type="compositionally biased region" description="Low complexity" evidence="1">
    <location>
        <begin position="1"/>
        <end position="15"/>
    </location>
</feature>
<name>B7QD21_IXOSC</name>
<feature type="non-terminal residue" evidence="2">
    <location>
        <position position="1"/>
    </location>
</feature>
<reference evidence="3" key="2">
    <citation type="submission" date="2020-05" db="UniProtKB">
        <authorList>
            <consortium name="EnsemblMetazoa"/>
        </authorList>
    </citation>
    <scope>IDENTIFICATION</scope>
    <source>
        <strain evidence="3">wikel</strain>
    </source>
</reference>